<sequence>MDMGLISKSATTKLILSVISCLVVLGTTVSGHRLSDYMIQDDLSDGQHEIRIHYEGVSAKQTSVGHQQGSDSGLVLRQVSRHKHLVTLIYLGEVEDGLAVEDLSLRDCEITSDPLQVDTFLESFRQDVEFAQTIQQGSTNGVFFNTSYVPLTSQDVIPDYLKPALNFRELRALCKSHHRSVRRSVKQKRRLDNADKKANQVDLEEDKKFHSSRSRRSVLDNLRFPATRWCGVGYSASVYGDLGGASGADKCCRQHDLHCPYYIKSFEKKYGIMNWSIGTINHCVCDERFRACLKMSKTGAADMVGNVFFDVVKTRCFVFKKEKVCKKWSWWGRCEKYRLQSVAVLRDPIPFST</sequence>
<dbReference type="PANTHER" id="PTHR12253">
    <property type="entry name" value="RH14732P"/>
    <property type="match status" value="1"/>
</dbReference>
<keyword evidence="5" id="KW-0378">Hydrolase</keyword>
<evidence type="ECO:0000313" key="5">
    <source>
        <dbReference type="EMBL" id="AWU67142.1"/>
    </source>
</evidence>
<evidence type="ECO:0000259" key="4">
    <source>
        <dbReference type="Pfam" id="PF05826"/>
    </source>
</evidence>
<protein>
    <submittedName>
        <fullName evidence="5">Putative phospholipase A2</fullName>
        <ecNumber evidence="5">3.1.1.4</ecNumber>
    </submittedName>
</protein>
<dbReference type="Gene3D" id="1.20.90.10">
    <property type="entry name" value="Phospholipase A2 domain"/>
    <property type="match status" value="1"/>
</dbReference>
<dbReference type="EMBL" id="MH055794">
    <property type="protein sequence ID" value="AWU67142.1"/>
    <property type="molecule type" value="mRNA"/>
</dbReference>
<evidence type="ECO:0000256" key="1">
    <source>
        <dbReference type="ARBA" id="ARBA00001913"/>
    </source>
</evidence>
<dbReference type="SUPFAM" id="SSF48619">
    <property type="entry name" value="Phospholipase A2, PLA2"/>
    <property type="match status" value="1"/>
</dbReference>
<dbReference type="GO" id="GO:0050482">
    <property type="term" value="P:arachidonate secretion"/>
    <property type="evidence" value="ECO:0007669"/>
    <property type="project" value="InterPro"/>
</dbReference>
<dbReference type="Pfam" id="PF05826">
    <property type="entry name" value="Phospholip_A2_2"/>
    <property type="match status" value="1"/>
</dbReference>
<dbReference type="EC" id="3.1.1.4" evidence="5"/>
<keyword evidence="3" id="KW-0443">Lipid metabolism</keyword>
<evidence type="ECO:0000256" key="3">
    <source>
        <dbReference type="ARBA" id="ARBA00023098"/>
    </source>
</evidence>
<comment type="cofactor">
    <cofactor evidence="1">
        <name>Ca(2+)</name>
        <dbReference type="ChEBI" id="CHEBI:29108"/>
    </cofactor>
</comment>
<dbReference type="GO" id="GO:0016042">
    <property type="term" value="P:lipid catabolic process"/>
    <property type="evidence" value="ECO:0007669"/>
    <property type="project" value="UniProtKB-KW"/>
</dbReference>
<dbReference type="AlphaFoldDB" id="A0A2Z4BW50"/>
<accession>A0A2Z4BW50</accession>
<reference evidence="5" key="1">
    <citation type="submission" date="2018-03" db="EMBL/GenBank/DDBJ databases">
        <title>Transcriptome analysis of polymorphic digestive enzymes indicates high plasticity in food utilization by the brown shrimp Crangon crangon (Crustacea, Caridea).</title>
        <authorList>
            <person name="Martinez-Alarcon D."/>
            <person name="Harms L."/>
            <person name="Hagen W."/>
            <person name="Saborowski R."/>
        </authorList>
    </citation>
    <scope>NUCLEOTIDE SEQUENCE</scope>
    <source>
        <tissue evidence="5">Hepatopancreas</tissue>
    </source>
</reference>
<organism evidence="5">
    <name type="scientific">Crangon crangon</name>
    <name type="common">Brown shrimp</name>
    <dbReference type="NCBI Taxonomy" id="491138"/>
    <lineage>
        <taxon>Eukaryota</taxon>
        <taxon>Metazoa</taxon>
        <taxon>Ecdysozoa</taxon>
        <taxon>Arthropoda</taxon>
        <taxon>Crustacea</taxon>
        <taxon>Multicrustacea</taxon>
        <taxon>Malacostraca</taxon>
        <taxon>Eumalacostraca</taxon>
        <taxon>Eucarida</taxon>
        <taxon>Decapoda</taxon>
        <taxon>Pleocyemata</taxon>
        <taxon>Caridea</taxon>
        <taxon>Crangonoidea</taxon>
        <taxon>Crangonidae</taxon>
        <taxon>Crangon</taxon>
    </lineage>
</organism>
<dbReference type="GO" id="GO:0004623">
    <property type="term" value="F:phospholipase A2 activity"/>
    <property type="evidence" value="ECO:0007669"/>
    <property type="project" value="UniProtKB-EC"/>
</dbReference>
<dbReference type="InterPro" id="IPR016090">
    <property type="entry name" value="PLA2-like_dom"/>
</dbReference>
<feature type="domain" description="Phospholipase A2-like central" evidence="4">
    <location>
        <begin position="224"/>
        <end position="319"/>
    </location>
</feature>
<evidence type="ECO:0000256" key="2">
    <source>
        <dbReference type="ARBA" id="ARBA00022963"/>
    </source>
</evidence>
<name>A0A2Z4BW50_CRACN</name>
<keyword evidence="2" id="KW-0442">Lipid degradation</keyword>
<dbReference type="GO" id="GO:0006644">
    <property type="term" value="P:phospholipid metabolic process"/>
    <property type="evidence" value="ECO:0007669"/>
    <property type="project" value="InterPro"/>
</dbReference>
<dbReference type="InterPro" id="IPR036444">
    <property type="entry name" value="PLipase_A2_dom_sf"/>
</dbReference>
<proteinExistence type="evidence at transcript level"/>